<dbReference type="InParanoid" id="W4KJD8"/>
<accession>W4KJD8</accession>
<dbReference type="STRING" id="747525.W4KJD8"/>
<reference evidence="1 2" key="1">
    <citation type="journal article" date="2012" name="New Phytol.">
        <title>Insight into trade-off between wood decay and parasitism from the genome of a fungal forest pathogen.</title>
        <authorList>
            <person name="Olson A."/>
            <person name="Aerts A."/>
            <person name="Asiegbu F."/>
            <person name="Belbahri L."/>
            <person name="Bouzid O."/>
            <person name="Broberg A."/>
            <person name="Canback B."/>
            <person name="Coutinho P.M."/>
            <person name="Cullen D."/>
            <person name="Dalman K."/>
            <person name="Deflorio G."/>
            <person name="van Diepen L.T."/>
            <person name="Dunand C."/>
            <person name="Duplessis S."/>
            <person name="Durling M."/>
            <person name="Gonthier P."/>
            <person name="Grimwood J."/>
            <person name="Fossdal C.G."/>
            <person name="Hansson D."/>
            <person name="Henrissat B."/>
            <person name="Hietala A."/>
            <person name="Himmelstrand K."/>
            <person name="Hoffmeister D."/>
            <person name="Hogberg N."/>
            <person name="James T.Y."/>
            <person name="Karlsson M."/>
            <person name="Kohler A."/>
            <person name="Kues U."/>
            <person name="Lee Y.H."/>
            <person name="Lin Y.C."/>
            <person name="Lind M."/>
            <person name="Lindquist E."/>
            <person name="Lombard V."/>
            <person name="Lucas S."/>
            <person name="Lunden K."/>
            <person name="Morin E."/>
            <person name="Murat C."/>
            <person name="Park J."/>
            <person name="Raffaello T."/>
            <person name="Rouze P."/>
            <person name="Salamov A."/>
            <person name="Schmutz J."/>
            <person name="Solheim H."/>
            <person name="Stahlberg J."/>
            <person name="Velez H."/>
            <person name="de Vries R.P."/>
            <person name="Wiebenga A."/>
            <person name="Woodward S."/>
            <person name="Yakovlev I."/>
            <person name="Garbelotto M."/>
            <person name="Martin F."/>
            <person name="Grigoriev I.V."/>
            <person name="Stenlid J."/>
        </authorList>
    </citation>
    <scope>NUCLEOTIDE SEQUENCE [LARGE SCALE GENOMIC DNA]</scope>
    <source>
        <strain evidence="1 2">TC 32-1</strain>
    </source>
</reference>
<evidence type="ECO:0000313" key="1">
    <source>
        <dbReference type="EMBL" id="ETW85973.1"/>
    </source>
</evidence>
<dbReference type="AlphaFoldDB" id="W4KJD8"/>
<keyword evidence="2" id="KW-1185">Reference proteome</keyword>
<dbReference type="Gene3D" id="2.130.10.10">
    <property type="entry name" value="YVTN repeat-like/Quinoprotein amine dehydrogenase"/>
    <property type="match status" value="1"/>
</dbReference>
<dbReference type="PANTHER" id="PTHR45296:SF1">
    <property type="entry name" value="TRANSDUCIN_WD40 REPEAT-LIKE SUPERFAMILY PROTEIN"/>
    <property type="match status" value="1"/>
</dbReference>
<gene>
    <name evidence="1" type="ORF">HETIRDRAFT_29644</name>
</gene>
<proteinExistence type="predicted"/>
<dbReference type="RefSeq" id="XP_009541729.1">
    <property type="nucleotide sequence ID" value="XM_009543434.1"/>
</dbReference>
<feature type="non-terminal residue" evidence="1">
    <location>
        <position position="1"/>
    </location>
</feature>
<dbReference type="EMBL" id="KI925455">
    <property type="protein sequence ID" value="ETW85973.1"/>
    <property type="molecule type" value="Genomic_DNA"/>
</dbReference>
<name>W4KJD8_HETIT</name>
<feature type="non-terminal residue" evidence="1">
    <location>
        <position position="313"/>
    </location>
</feature>
<sequence>SDDGTIRIYQPPEIRVAKAIRGLGAEISSIACSTEPESELGIVWLACGKRIMSFDMTGPKMILSLSDASTIFDISEDDEDVLNEIMLNPSGKYLAFSTDSGTVGTVEIATKKISRMKSRHDNICGSVAFIPDRPSELVSGGYDSALLHFDFHQGNVLSRIDFTSPPPSSGISLSPPFILSLAMSASGLIAAGTADGRVWIGGGGEKRSGAASGKKKRNRKWEGLKDDEAFTTKIAEGPVVAVCFLDPMTLLTCTLLGTFSQHTISRVNGKLVLETAWTVYVKGVAKVNALVGFDGWIAVGGFGKDGEGLVEMW</sequence>
<dbReference type="HOGENOM" id="CLU_066072_0_0_1"/>
<dbReference type="InterPro" id="IPR036322">
    <property type="entry name" value="WD40_repeat_dom_sf"/>
</dbReference>
<organism evidence="1 2">
    <name type="scientific">Heterobasidion irregulare (strain TC 32-1)</name>
    <dbReference type="NCBI Taxonomy" id="747525"/>
    <lineage>
        <taxon>Eukaryota</taxon>
        <taxon>Fungi</taxon>
        <taxon>Dikarya</taxon>
        <taxon>Basidiomycota</taxon>
        <taxon>Agaricomycotina</taxon>
        <taxon>Agaricomycetes</taxon>
        <taxon>Russulales</taxon>
        <taxon>Bondarzewiaceae</taxon>
        <taxon>Heterobasidion</taxon>
        <taxon>Heterobasidion annosum species complex</taxon>
    </lineage>
</organism>
<evidence type="ECO:0008006" key="3">
    <source>
        <dbReference type="Google" id="ProtNLM"/>
    </source>
</evidence>
<dbReference type="InterPro" id="IPR015943">
    <property type="entry name" value="WD40/YVTN_repeat-like_dom_sf"/>
</dbReference>
<protein>
    <recommendedName>
        <fullName evidence="3">Anaphase-promoting complex subunit 4 WD40 domain-containing protein</fullName>
    </recommendedName>
</protein>
<dbReference type="SUPFAM" id="SSF50978">
    <property type="entry name" value="WD40 repeat-like"/>
    <property type="match status" value="1"/>
</dbReference>
<dbReference type="OrthoDB" id="2161379at2759"/>
<dbReference type="KEGG" id="hir:HETIRDRAFT_29644"/>
<dbReference type="GeneID" id="20669300"/>
<evidence type="ECO:0000313" key="2">
    <source>
        <dbReference type="Proteomes" id="UP000030671"/>
    </source>
</evidence>
<dbReference type="eggNOG" id="ENOG502QQ86">
    <property type="taxonomic scope" value="Eukaryota"/>
</dbReference>
<dbReference type="PANTHER" id="PTHR45296">
    <property type="entry name" value="TRANSDUCIN/WD40 REPEAT-LIKE SUPERFAMILY PROTEIN"/>
    <property type="match status" value="1"/>
</dbReference>
<dbReference type="Proteomes" id="UP000030671">
    <property type="component" value="Unassembled WGS sequence"/>
</dbReference>